<organism evidence="1 2">
    <name type="scientific">Coemansia helicoidea</name>
    <dbReference type="NCBI Taxonomy" id="1286919"/>
    <lineage>
        <taxon>Eukaryota</taxon>
        <taxon>Fungi</taxon>
        <taxon>Fungi incertae sedis</taxon>
        <taxon>Zoopagomycota</taxon>
        <taxon>Kickxellomycotina</taxon>
        <taxon>Kickxellomycetes</taxon>
        <taxon>Kickxellales</taxon>
        <taxon>Kickxellaceae</taxon>
        <taxon>Coemansia</taxon>
    </lineage>
</organism>
<proteinExistence type="predicted"/>
<feature type="non-terminal residue" evidence="1">
    <location>
        <position position="223"/>
    </location>
</feature>
<accession>A0ACC1KX76</accession>
<gene>
    <name evidence="1" type="ORF">H4R21_004736</name>
</gene>
<dbReference type="Proteomes" id="UP001140087">
    <property type="component" value="Unassembled WGS sequence"/>
</dbReference>
<reference evidence="1" key="1">
    <citation type="submission" date="2022-07" db="EMBL/GenBank/DDBJ databases">
        <title>Phylogenomic reconstructions and comparative analyses of Kickxellomycotina fungi.</title>
        <authorList>
            <person name="Reynolds N.K."/>
            <person name="Stajich J.E."/>
            <person name="Barry K."/>
            <person name="Grigoriev I.V."/>
            <person name="Crous P."/>
            <person name="Smith M.E."/>
        </authorList>
    </citation>
    <scope>NUCLEOTIDE SEQUENCE</scope>
    <source>
        <strain evidence="1">BCRC 34780</strain>
    </source>
</reference>
<name>A0ACC1KX76_9FUNG</name>
<evidence type="ECO:0000313" key="1">
    <source>
        <dbReference type="EMBL" id="KAJ2796389.1"/>
    </source>
</evidence>
<protein>
    <submittedName>
        <fullName evidence="1">Uncharacterized protein</fullName>
    </submittedName>
</protein>
<comment type="caution">
    <text evidence="1">The sequence shown here is derived from an EMBL/GenBank/DDBJ whole genome shotgun (WGS) entry which is preliminary data.</text>
</comment>
<sequence>MGADSNAGAALAGGSSSHDGRSQRDENNRLRVGKRGGSKSLRHSTPRTSAVSSRRSSGPDMAVQRERLARLEKEAESKPASEAAAKTEPALKYRVKFVNHLGEATLCDISQEDTFAEIVPSIAEKLRMPPKASYLLIYKDTDDEEIGVGCTGNLQEMLALFEPGSRIQLRIVPYHIINHSALDTISSLWGYSSTPNIFMSEPELAPSGGKDDGGNASDKGSDD</sequence>
<keyword evidence="2" id="KW-1185">Reference proteome</keyword>
<evidence type="ECO:0000313" key="2">
    <source>
        <dbReference type="Proteomes" id="UP001140087"/>
    </source>
</evidence>
<dbReference type="EMBL" id="JANBUN010001890">
    <property type="protein sequence ID" value="KAJ2796389.1"/>
    <property type="molecule type" value="Genomic_DNA"/>
</dbReference>